<dbReference type="EMBL" id="SEYY01019374">
    <property type="protein sequence ID" value="KAB7498330.1"/>
    <property type="molecule type" value="Genomic_DNA"/>
</dbReference>
<evidence type="ECO:0000313" key="1">
    <source>
        <dbReference type="EMBL" id="KAB7498330.1"/>
    </source>
</evidence>
<gene>
    <name evidence="1" type="ORF">Anas_05694</name>
</gene>
<dbReference type="AlphaFoldDB" id="A0A5N5T095"/>
<keyword evidence="2" id="KW-1185">Reference proteome</keyword>
<accession>A0A5N5T095</accession>
<name>A0A5N5T095_9CRUS</name>
<organism evidence="1 2">
    <name type="scientific">Armadillidium nasatum</name>
    <dbReference type="NCBI Taxonomy" id="96803"/>
    <lineage>
        <taxon>Eukaryota</taxon>
        <taxon>Metazoa</taxon>
        <taxon>Ecdysozoa</taxon>
        <taxon>Arthropoda</taxon>
        <taxon>Crustacea</taxon>
        <taxon>Multicrustacea</taxon>
        <taxon>Malacostraca</taxon>
        <taxon>Eumalacostraca</taxon>
        <taxon>Peracarida</taxon>
        <taxon>Isopoda</taxon>
        <taxon>Oniscidea</taxon>
        <taxon>Crinocheta</taxon>
        <taxon>Armadillidiidae</taxon>
        <taxon>Armadillidium</taxon>
    </lineage>
</organism>
<sequence length="71" mass="8194">MVWLKCRVGRKASDGAQQTGGELTYTNPTYTASNSDVNADRKQFTWRRLHGDNPQYYISFKNLSFGIKFRT</sequence>
<dbReference type="Proteomes" id="UP000326759">
    <property type="component" value="Unassembled WGS sequence"/>
</dbReference>
<proteinExistence type="predicted"/>
<reference evidence="1 2" key="1">
    <citation type="journal article" date="2019" name="PLoS Biol.">
        <title>Sex chromosomes control vertical transmission of feminizing Wolbachia symbionts in an isopod.</title>
        <authorList>
            <person name="Becking T."/>
            <person name="Chebbi M.A."/>
            <person name="Giraud I."/>
            <person name="Moumen B."/>
            <person name="Laverre T."/>
            <person name="Caubet Y."/>
            <person name="Peccoud J."/>
            <person name="Gilbert C."/>
            <person name="Cordaux R."/>
        </authorList>
    </citation>
    <scope>NUCLEOTIDE SEQUENCE [LARGE SCALE GENOMIC DNA]</scope>
    <source>
        <strain evidence="1">ANa2</strain>
        <tissue evidence="1">Whole body excluding digestive tract and cuticle</tissue>
    </source>
</reference>
<protein>
    <submittedName>
        <fullName evidence="1">Uncharacterized protein</fullName>
    </submittedName>
</protein>
<comment type="caution">
    <text evidence="1">The sequence shown here is derived from an EMBL/GenBank/DDBJ whole genome shotgun (WGS) entry which is preliminary data.</text>
</comment>
<evidence type="ECO:0000313" key="2">
    <source>
        <dbReference type="Proteomes" id="UP000326759"/>
    </source>
</evidence>